<dbReference type="Pfam" id="PF00271">
    <property type="entry name" value="Helicase_C"/>
    <property type="match status" value="1"/>
</dbReference>
<dbReference type="NCBIfam" id="NF008165">
    <property type="entry name" value="PRK10917.1-3"/>
    <property type="match status" value="1"/>
</dbReference>
<dbReference type="GO" id="GO:0005524">
    <property type="term" value="F:ATP binding"/>
    <property type="evidence" value="ECO:0007669"/>
    <property type="project" value="UniProtKB-KW"/>
</dbReference>
<evidence type="ECO:0000256" key="11">
    <source>
        <dbReference type="ARBA" id="ARBA00023235"/>
    </source>
</evidence>
<dbReference type="SUPFAM" id="SSF50249">
    <property type="entry name" value="Nucleic acid-binding proteins"/>
    <property type="match status" value="1"/>
</dbReference>
<keyword evidence="9 15" id="KW-0233">DNA recombination</keyword>
<proteinExistence type="inferred from homology"/>
<evidence type="ECO:0000256" key="14">
    <source>
        <dbReference type="ARBA" id="ARBA00048988"/>
    </source>
</evidence>
<name>A0A6I4I6E0_9SPHI</name>
<evidence type="ECO:0000313" key="18">
    <source>
        <dbReference type="EMBL" id="MVN90651.1"/>
    </source>
</evidence>
<dbReference type="GO" id="GO:0006281">
    <property type="term" value="P:DNA repair"/>
    <property type="evidence" value="ECO:0007669"/>
    <property type="project" value="UniProtKB-UniRule"/>
</dbReference>
<dbReference type="InterPro" id="IPR047112">
    <property type="entry name" value="RecG/Mfd"/>
</dbReference>
<dbReference type="RefSeq" id="WP_157540426.1">
    <property type="nucleotide sequence ID" value="NZ_WQLA01000002.1"/>
</dbReference>
<evidence type="ECO:0000256" key="8">
    <source>
        <dbReference type="ARBA" id="ARBA00023125"/>
    </source>
</evidence>
<dbReference type="GO" id="GO:0003677">
    <property type="term" value="F:DNA binding"/>
    <property type="evidence" value="ECO:0007669"/>
    <property type="project" value="UniProtKB-KW"/>
</dbReference>
<dbReference type="Pfam" id="PF00270">
    <property type="entry name" value="DEAD"/>
    <property type="match status" value="1"/>
</dbReference>
<comment type="caution">
    <text evidence="18">The sequence shown here is derived from an EMBL/GenBank/DDBJ whole genome shotgun (WGS) entry which is preliminary data.</text>
</comment>
<evidence type="ECO:0000256" key="6">
    <source>
        <dbReference type="ARBA" id="ARBA00022806"/>
    </source>
</evidence>
<keyword evidence="19" id="KW-1185">Reference proteome</keyword>
<dbReference type="InterPro" id="IPR033454">
    <property type="entry name" value="RecG_wedge"/>
</dbReference>
<evidence type="ECO:0000256" key="12">
    <source>
        <dbReference type="ARBA" id="ARBA00034617"/>
    </source>
</evidence>
<comment type="catalytic activity">
    <reaction evidence="12 15">
        <text>Couples ATP hydrolysis with the unwinding of duplex DNA by translocating in the 3'-5' direction.</text>
        <dbReference type="EC" id="5.6.2.4"/>
    </reaction>
</comment>
<keyword evidence="8" id="KW-0238">DNA-binding</keyword>
<dbReference type="InterPro" id="IPR012340">
    <property type="entry name" value="NA-bd_OB-fold"/>
</dbReference>
<evidence type="ECO:0000256" key="13">
    <source>
        <dbReference type="ARBA" id="ARBA00034808"/>
    </source>
</evidence>
<evidence type="ECO:0000256" key="7">
    <source>
        <dbReference type="ARBA" id="ARBA00022840"/>
    </source>
</evidence>
<dbReference type="CDD" id="cd17992">
    <property type="entry name" value="DEXHc_RecG"/>
    <property type="match status" value="1"/>
</dbReference>
<evidence type="ECO:0000313" key="19">
    <source>
        <dbReference type="Proteomes" id="UP000434850"/>
    </source>
</evidence>
<dbReference type="PROSITE" id="PS51192">
    <property type="entry name" value="HELICASE_ATP_BIND_1"/>
    <property type="match status" value="1"/>
</dbReference>
<gene>
    <name evidence="18" type="primary">recG</name>
    <name evidence="18" type="ORF">GO816_05890</name>
</gene>
<dbReference type="CDD" id="cd04488">
    <property type="entry name" value="RecG_wedge_OBF"/>
    <property type="match status" value="1"/>
</dbReference>
<dbReference type="AlphaFoldDB" id="A0A6I4I6E0"/>
<protein>
    <recommendedName>
        <fullName evidence="2 15">ATP-dependent DNA helicase RecG</fullName>
        <ecNumber evidence="13 15">5.6.2.4</ecNumber>
    </recommendedName>
</protein>
<keyword evidence="11" id="KW-0413">Isomerase</keyword>
<dbReference type="NCBIfam" id="NF008168">
    <property type="entry name" value="PRK10917.2-2"/>
    <property type="match status" value="1"/>
</dbReference>
<dbReference type="InterPro" id="IPR045562">
    <property type="entry name" value="RecG_dom3_C"/>
</dbReference>
<evidence type="ECO:0000256" key="15">
    <source>
        <dbReference type="RuleBase" id="RU363016"/>
    </source>
</evidence>
<dbReference type="InterPro" id="IPR011545">
    <property type="entry name" value="DEAD/DEAH_box_helicase_dom"/>
</dbReference>
<sequence length="702" mass="80096">MNQQVFQTPIDYLKGVGTARADVLKKELGIFNYGDLLRHFPFKYIDRTRFYKVRDVNAELPHVQVIARVTHKEILGEKHTKRLIVHAMDDTGIMELAWFQGIKWVEKTIIVGKAYIIFGKPSEFNGKTQMAHPEVEPYSPDSLKRMSNLTLQPGYNSTEKLKSYSLDSRGLQKLMANLLEQCLRDVSETLPLYIIQKFKLMSRAEAFRYIHFPENARQLHEARHRLKFEELFFIQLKLLKNKLIRTQKFKGNVFDKVGHYFNTFYQEKIPFPLTGAQKKVLKEIRLDTQRGVQMNRLLQGDVGSGKTVVALMTMLLAIDNGFQACIMAPTEILANQHFISIQSLVGDGFVEVALLTGSTKKKDRKVLHEKLLNGELKILIGTHALIEDAVQFQNLGLVVIDEQHRFGVEQRAKLWKKNIVPPHILVMTATPIPRTLAMTLYGDLDVSVIDELPAGRKPIETLHFYESQRLQMYGLIKREIAIGRQVYVVYPLIQESEKLDLKNLMDGFETMSHEFPKPQYQVSIVHGKLKPAEKDEEMQRFVKGETHIMVATTVIEVGVNVPNASVMIIENAERFGLSQLHQLRGRVGRGAEQSYCLLMSGNKLSREGKIRLETMVRTNNGFEISEIDLQLRGPGNVEGTQQSGVLDLKLADLALDQELLMQARKTVEDIFAKDPQLALPENQILHLSFQTRNGGLSWDKIS</sequence>
<reference evidence="18 19" key="1">
    <citation type="submission" date="2019-12" db="EMBL/GenBank/DDBJ databases">
        <title>Mucilaginibacter sp. HME9299 genome sequencing and assembly.</title>
        <authorList>
            <person name="Kang H."/>
            <person name="Kim H."/>
            <person name="Joh K."/>
        </authorList>
    </citation>
    <scope>NUCLEOTIDE SEQUENCE [LARGE SCALE GENOMIC DNA]</scope>
    <source>
        <strain evidence="18 19">HME9299</strain>
    </source>
</reference>
<evidence type="ECO:0000256" key="1">
    <source>
        <dbReference type="ARBA" id="ARBA00007504"/>
    </source>
</evidence>
<keyword evidence="7 15" id="KW-0067">ATP-binding</keyword>
<dbReference type="InterPro" id="IPR027417">
    <property type="entry name" value="P-loop_NTPase"/>
</dbReference>
<keyword evidence="4 15" id="KW-0227">DNA damage</keyword>
<keyword evidence="6 15" id="KW-0347">Helicase</keyword>
<dbReference type="Gene3D" id="3.40.50.300">
    <property type="entry name" value="P-loop containing nucleotide triphosphate hydrolases"/>
    <property type="match status" value="2"/>
</dbReference>
<comment type="similarity">
    <text evidence="1 15">Belongs to the helicase family. RecG subfamily.</text>
</comment>
<evidence type="ECO:0000256" key="5">
    <source>
        <dbReference type="ARBA" id="ARBA00022801"/>
    </source>
</evidence>
<dbReference type="GO" id="GO:0043138">
    <property type="term" value="F:3'-5' DNA helicase activity"/>
    <property type="evidence" value="ECO:0007669"/>
    <property type="project" value="UniProtKB-EC"/>
</dbReference>
<dbReference type="EMBL" id="WQLA01000002">
    <property type="protein sequence ID" value="MVN90651.1"/>
    <property type="molecule type" value="Genomic_DNA"/>
</dbReference>
<dbReference type="PANTHER" id="PTHR47964:SF1">
    <property type="entry name" value="ATP-DEPENDENT DNA HELICASE HOMOLOG RECG, CHLOROPLASTIC"/>
    <property type="match status" value="1"/>
</dbReference>
<dbReference type="GO" id="GO:0016787">
    <property type="term" value="F:hydrolase activity"/>
    <property type="evidence" value="ECO:0007669"/>
    <property type="project" value="UniProtKB-KW"/>
</dbReference>
<comment type="catalytic activity">
    <reaction evidence="14 15">
        <text>ATP + H2O = ADP + phosphate + H(+)</text>
        <dbReference type="Rhea" id="RHEA:13065"/>
        <dbReference type="ChEBI" id="CHEBI:15377"/>
        <dbReference type="ChEBI" id="CHEBI:15378"/>
        <dbReference type="ChEBI" id="CHEBI:30616"/>
        <dbReference type="ChEBI" id="CHEBI:43474"/>
        <dbReference type="ChEBI" id="CHEBI:456216"/>
        <dbReference type="EC" id="5.6.2.4"/>
    </reaction>
</comment>
<dbReference type="SMART" id="SM00487">
    <property type="entry name" value="DEXDc"/>
    <property type="match status" value="1"/>
</dbReference>
<evidence type="ECO:0000256" key="2">
    <source>
        <dbReference type="ARBA" id="ARBA00017846"/>
    </source>
</evidence>
<dbReference type="Gene3D" id="2.40.50.140">
    <property type="entry name" value="Nucleic acid-binding proteins"/>
    <property type="match status" value="1"/>
</dbReference>
<dbReference type="Pfam" id="PF19833">
    <property type="entry name" value="RecG_dom3_C"/>
    <property type="match status" value="1"/>
</dbReference>
<dbReference type="InterPro" id="IPR001650">
    <property type="entry name" value="Helicase_C-like"/>
</dbReference>
<evidence type="ECO:0000259" key="17">
    <source>
        <dbReference type="PROSITE" id="PS51194"/>
    </source>
</evidence>
<dbReference type="GO" id="GO:0006310">
    <property type="term" value="P:DNA recombination"/>
    <property type="evidence" value="ECO:0007669"/>
    <property type="project" value="UniProtKB-UniRule"/>
</dbReference>
<organism evidence="18 19">
    <name type="scientific">Mucilaginibacter aquatilis</name>
    <dbReference type="NCBI Taxonomy" id="1517760"/>
    <lineage>
        <taxon>Bacteria</taxon>
        <taxon>Pseudomonadati</taxon>
        <taxon>Bacteroidota</taxon>
        <taxon>Sphingobacteriia</taxon>
        <taxon>Sphingobacteriales</taxon>
        <taxon>Sphingobacteriaceae</taxon>
        <taxon>Mucilaginibacter</taxon>
    </lineage>
</organism>
<dbReference type="Proteomes" id="UP000434850">
    <property type="component" value="Unassembled WGS sequence"/>
</dbReference>
<evidence type="ECO:0000256" key="10">
    <source>
        <dbReference type="ARBA" id="ARBA00023204"/>
    </source>
</evidence>
<dbReference type="InterPro" id="IPR014001">
    <property type="entry name" value="Helicase_ATP-bd"/>
</dbReference>
<comment type="function">
    <text evidence="15">Plays a critical role in recombination and DNA repair. Helps process Holliday junction intermediates to mature products by catalyzing branch migration. Has replication fork regression activity, unwinds stalled or blocked replication forks to make a HJ that can be resolved. Has a DNA unwinding activity characteristic of a DNA helicase with 3'-5' polarity.</text>
</comment>
<keyword evidence="10 15" id="KW-0234">DNA repair</keyword>
<evidence type="ECO:0000256" key="9">
    <source>
        <dbReference type="ARBA" id="ARBA00023172"/>
    </source>
</evidence>
<dbReference type="Pfam" id="PF17191">
    <property type="entry name" value="RecG_wedge"/>
    <property type="match status" value="1"/>
</dbReference>
<dbReference type="InterPro" id="IPR004609">
    <property type="entry name" value="ATP-dep_DNA_helicase_RecG"/>
</dbReference>
<feature type="domain" description="Helicase C-terminal" evidence="17">
    <location>
        <begin position="474"/>
        <end position="635"/>
    </location>
</feature>
<accession>A0A6I4I6E0</accession>
<keyword evidence="3 15" id="KW-0547">Nucleotide-binding</keyword>
<evidence type="ECO:0000259" key="16">
    <source>
        <dbReference type="PROSITE" id="PS51192"/>
    </source>
</evidence>
<dbReference type="NCBIfam" id="TIGR00643">
    <property type="entry name" value="recG"/>
    <property type="match status" value="1"/>
</dbReference>
<dbReference type="SMART" id="SM00490">
    <property type="entry name" value="HELICc"/>
    <property type="match status" value="1"/>
</dbReference>
<keyword evidence="5 15" id="KW-0378">Hydrolase</keyword>
<feature type="domain" description="Helicase ATP-binding" evidence="16">
    <location>
        <begin position="287"/>
        <end position="449"/>
    </location>
</feature>
<dbReference type="PROSITE" id="PS51194">
    <property type="entry name" value="HELICASE_CTER"/>
    <property type="match status" value="1"/>
</dbReference>
<evidence type="ECO:0000256" key="3">
    <source>
        <dbReference type="ARBA" id="ARBA00022741"/>
    </source>
</evidence>
<dbReference type="OrthoDB" id="9804325at2"/>
<dbReference type="PANTHER" id="PTHR47964">
    <property type="entry name" value="ATP-DEPENDENT DNA HELICASE HOMOLOG RECG, CHLOROPLASTIC"/>
    <property type="match status" value="1"/>
</dbReference>
<evidence type="ECO:0000256" key="4">
    <source>
        <dbReference type="ARBA" id="ARBA00022763"/>
    </source>
</evidence>
<dbReference type="EC" id="5.6.2.4" evidence="13 15"/>
<dbReference type="SUPFAM" id="SSF52540">
    <property type="entry name" value="P-loop containing nucleoside triphosphate hydrolases"/>
    <property type="match status" value="2"/>
</dbReference>